<gene>
    <name evidence="11" type="ORF">PVK06_022141</name>
</gene>
<keyword evidence="12" id="KW-1185">Reference proteome</keyword>
<dbReference type="PANTHER" id="PTHR10766">
    <property type="entry name" value="TRANSMEMBRANE 9 SUPERFAMILY PROTEIN"/>
    <property type="match status" value="1"/>
</dbReference>
<evidence type="ECO:0000256" key="10">
    <source>
        <dbReference type="RuleBase" id="RU363079"/>
    </source>
</evidence>
<organism evidence="11 12">
    <name type="scientific">Gossypium arboreum</name>
    <name type="common">Tree cotton</name>
    <name type="synonym">Gossypium nanking</name>
    <dbReference type="NCBI Taxonomy" id="29729"/>
    <lineage>
        <taxon>Eukaryota</taxon>
        <taxon>Viridiplantae</taxon>
        <taxon>Streptophyta</taxon>
        <taxon>Embryophyta</taxon>
        <taxon>Tracheophyta</taxon>
        <taxon>Spermatophyta</taxon>
        <taxon>Magnoliopsida</taxon>
        <taxon>eudicotyledons</taxon>
        <taxon>Gunneridae</taxon>
        <taxon>Pentapetalae</taxon>
        <taxon>rosids</taxon>
        <taxon>malvids</taxon>
        <taxon>Malvales</taxon>
        <taxon>Malvaceae</taxon>
        <taxon>Malvoideae</taxon>
        <taxon>Gossypium</taxon>
    </lineage>
</organism>
<evidence type="ECO:0000256" key="5">
    <source>
        <dbReference type="ARBA" id="ARBA00022729"/>
    </source>
</evidence>
<keyword evidence="6" id="KW-0967">Endosome</keyword>
<evidence type="ECO:0000256" key="4">
    <source>
        <dbReference type="ARBA" id="ARBA00022692"/>
    </source>
</evidence>
<keyword evidence="7" id="KW-1133">Transmembrane helix</keyword>
<comment type="similarity">
    <text evidence="3 10">Belongs to the nonaspanin (TM9SF) (TC 9.A.2) family.</text>
</comment>
<keyword evidence="8" id="KW-0333">Golgi apparatus</keyword>
<protein>
    <recommendedName>
        <fullName evidence="10">Transmembrane 9 superfamily member</fullName>
    </recommendedName>
</protein>
<keyword evidence="4" id="KW-0812">Transmembrane</keyword>
<evidence type="ECO:0000256" key="6">
    <source>
        <dbReference type="ARBA" id="ARBA00022753"/>
    </source>
</evidence>
<evidence type="ECO:0000313" key="11">
    <source>
        <dbReference type="EMBL" id="KAK5817218.1"/>
    </source>
</evidence>
<accession>A0ABR0P7L8</accession>
<evidence type="ECO:0000256" key="1">
    <source>
        <dbReference type="ARBA" id="ARBA00004337"/>
    </source>
</evidence>
<evidence type="ECO:0000256" key="3">
    <source>
        <dbReference type="ARBA" id="ARBA00005227"/>
    </source>
</evidence>
<feature type="signal peptide" evidence="10">
    <location>
        <begin position="1"/>
        <end position="23"/>
    </location>
</feature>
<dbReference type="Pfam" id="PF02990">
    <property type="entry name" value="EMP70"/>
    <property type="match status" value="1"/>
</dbReference>
<evidence type="ECO:0000256" key="9">
    <source>
        <dbReference type="ARBA" id="ARBA00023136"/>
    </source>
</evidence>
<sequence length="225" mass="25609">MESYSNMLSTLTLLFLSITAATTKTTTATATATPVSGSSFITALDLLPQVNFKLDMRKDEACKVACRVKLDAEAAKNFKEKIDGNYRVNMILGNVSVTERQVEGFPIGFKGSYYPSGKEVYFINNHLSFKVMYHVNPEDDSAQIVGFHVDPYSINHEYECPWNDENPHLLTCNQHTNGVNQAFKMPLRIETDTEVVFTYDVSFFEYDYKQPRIRRQLFPGPNIIF</sequence>
<evidence type="ECO:0000256" key="7">
    <source>
        <dbReference type="ARBA" id="ARBA00022989"/>
    </source>
</evidence>
<keyword evidence="5 10" id="KW-0732">Signal</keyword>
<dbReference type="InterPro" id="IPR004240">
    <property type="entry name" value="EMP70"/>
</dbReference>
<name>A0ABR0P7L8_GOSAR</name>
<evidence type="ECO:0000256" key="2">
    <source>
        <dbReference type="ARBA" id="ARBA00004653"/>
    </source>
</evidence>
<dbReference type="EMBL" id="JARKNE010000007">
    <property type="protein sequence ID" value="KAK5817218.1"/>
    <property type="molecule type" value="Genomic_DNA"/>
</dbReference>
<proteinExistence type="inferred from homology"/>
<dbReference type="PANTHER" id="PTHR10766:SF111">
    <property type="entry name" value="TRANSMEMBRANE 9 SUPERFAMILY MEMBER 2"/>
    <property type="match status" value="1"/>
</dbReference>
<reference evidence="11 12" key="1">
    <citation type="submission" date="2023-03" db="EMBL/GenBank/DDBJ databases">
        <title>WGS of Gossypium arboreum.</title>
        <authorList>
            <person name="Yu D."/>
        </authorList>
    </citation>
    <scope>NUCLEOTIDE SEQUENCE [LARGE SCALE GENOMIC DNA]</scope>
    <source>
        <tissue evidence="11">Leaf</tissue>
    </source>
</reference>
<dbReference type="Proteomes" id="UP001358586">
    <property type="component" value="Chromosome 7"/>
</dbReference>
<evidence type="ECO:0000313" key="12">
    <source>
        <dbReference type="Proteomes" id="UP001358586"/>
    </source>
</evidence>
<comment type="caution">
    <text evidence="11">The sequence shown here is derived from an EMBL/GenBank/DDBJ whole genome shotgun (WGS) entry which is preliminary data.</text>
</comment>
<evidence type="ECO:0000256" key="8">
    <source>
        <dbReference type="ARBA" id="ARBA00023034"/>
    </source>
</evidence>
<keyword evidence="9" id="KW-0472">Membrane</keyword>
<feature type="chain" id="PRO_5044994937" description="Transmembrane 9 superfamily member" evidence="10">
    <location>
        <begin position="24"/>
        <end position="225"/>
    </location>
</feature>
<comment type="subcellular location">
    <subcellularLocation>
        <location evidence="1">Endosome membrane</location>
        <topology evidence="1">Multi-pass membrane protein</topology>
    </subcellularLocation>
    <subcellularLocation>
        <location evidence="2">Golgi apparatus membrane</location>
        <topology evidence="2">Multi-pass membrane protein</topology>
    </subcellularLocation>
</comment>